<gene>
    <name evidence="2" type="ORF">CYLTODRAFT_316693</name>
</gene>
<dbReference type="Gene3D" id="1.20.1280.50">
    <property type="match status" value="1"/>
</dbReference>
<feature type="coiled-coil region" evidence="1">
    <location>
        <begin position="10"/>
        <end position="37"/>
    </location>
</feature>
<dbReference type="EMBL" id="KN880703">
    <property type="protein sequence ID" value="KIY63339.1"/>
    <property type="molecule type" value="Genomic_DNA"/>
</dbReference>
<reference evidence="2 3" key="1">
    <citation type="journal article" date="2015" name="Fungal Genet. Biol.">
        <title>Evolution of novel wood decay mechanisms in Agaricales revealed by the genome sequences of Fistulina hepatica and Cylindrobasidium torrendii.</title>
        <authorList>
            <person name="Floudas D."/>
            <person name="Held B.W."/>
            <person name="Riley R."/>
            <person name="Nagy L.G."/>
            <person name="Koehler G."/>
            <person name="Ransdell A.S."/>
            <person name="Younus H."/>
            <person name="Chow J."/>
            <person name="Chiniquy J."/>
            <person name="Lipzen A."/>
            <person name="Tritt A."/>
            <person name="Sun H."/>
            <person name="Haridas S."/>
            <person name="LaButti K."/>
            <person name="Ohm R.A."/>
            <person name="Kues U."/>
            <person name="Blanchette R.A."/>
            <person name="Grigoriev I.V."/>
            <person name="Minto R.E."/>
            <person name="Hibbett D.S."/>
        </authorList>
    </citation>
    <scope>NUCLEOTIDE SEQUENCE [LARGE SCALE GENOMIC DNA]</scope>
    <source>
        <strain evidence="2 3">FP15055 ss-10</strain>
    </source>
</reference>
<dbReference type="AlphaFoldDB" id="A0A0D7AZL2"/>
<name>A0A0D7AZL2_9AGAR</name>
<dbReference type="OrthoDB" id="3365698at2759"/>
<evidence type="ECO:0000313" key="3">
    <source>
        <dbReference type="Proteomes" id="UP000054007"/>
    </source>
</evidence>
<keyword evidence="3" id="KW-1185">Reference proteome</keyword>
<dbReference type="Proteomes" id="UP000054007">
    <property type="component" value="Unassembled WGS sequence"/>
</dbReference>
<sequence length="116" mass="13401">SALSNLKPYIEALQSDVATLDADITKLKAALQELEIQRDTASHYLHLHKGLVCRFHDLPTEILCQIFLYCLPNSDYEGSYDLFSKKRAHDGRRAPWDLTAVCRRWRDVGLSMPRLW</sequence>
<protein>
    <submittedName>
        <fullName evidence="2">Uncharacterized protein</fullName>
    </submittedName>
</protein>
<keyword evidence="1" id="KW-0175">Coiled coil</keyword>
<evidence type="ECO:0000313" key="2">
    <source>
        <dbReference type="EMBL" id="KIY63339.1"/>
    </source>
</evidence>
<feature type="non-terminal residue" evidence="2">
    <location>
        <position position="116"/>
    </location>
</feature>
<dbReference type="STRING" id="1314674.A0A0D7AZL2"/>
<feature type="non-terminal residue" evidence="2">
    <location>
        <position position="1"/>
    </location>
</feature>
<proteinExistence type="predicted"/>
<organism evidence="2 3">
    <name type="scientific">Cylindrobasidium torrendii FP15055 ss-10</name>
    <dbReference type="NCBI Taxonomy" id="1314674"/>
    <lineage>
        <taxon>Eukaryota</taxon>
        <taxon>Fungi</taxon>
        <taxon>Dikarya</taxon>
        <taxon>Basidiomycota</taxon>
        <taxon>Agaricomycotina</taxon>
        <taxon>Agaricomycetes</taxon>
        <taxon>Agaricomycetidae</taxon>
        <taxon>Agaricales</taxon>
        <taxon>Marasmiineae</taxon>
        <taxon>Physalacriaceae</taxon>
        <taxon>Cylindrobasidium</taxon>
    </lineage>
</organism>
<evidence type="ECO:0000256" key="1">
    <source>
        <dbReference type="SAM" id="Coils"/>
    </source>
</evidence>
<accession>A0A0D7AZL2</accession>